<accession>A0A4Y2UT10</accession>
<dbReference type="EMBL" id="BGPR01039313">
    <property type="protein sequence ID" value="GBO15244.1"/>
    <property type="molecule type" value="Genomic_DNA"/>
</dbReference>
<feature type="domain" description="Endonuclease/exonuclease/phosphatase" evidence="1">
    <location>
        <begin position="84"/>
        <end position="161"/>
    </location>
</feature>
<dbReference type="OrthoDB" id="6338095at2759"/>
<dbReference type="AlphaFoldDB" id="A0A4Y2UT10"/>
<sequence>MIQEPYLRRGKVYGLPINWRIVTAPQGKTLIAISNGTIGVNIKLLGKHVVAIELSNNDDNFNFVLVYFPPSLSKEAAAKELSSLWSPEIDDHRPQDEGGPLIDLILKYNLLVLNDPSSPPNFESRMGSSWIDVTLASLSLHDRIVDWKVVLACVSDHNYIYFKITNDGITIQQTSSHLSRRKFQKLSSIVQASFARAEAETNNIRNRSELEE</sequence>
<protein>
    <recommendedName>
        <fullName evidence="1">Endonuclease/exonuclease/phosphatase domain-containing protein</fullName>
    </recommendedName>
</protein>
<dbReference type="EMBL" id="BGPR01039315">
    <property type="protein sequence ID" value="GBO15250.1"/>
    <property type="molecule type" value="Genomic_DNA"/>
</dbReference>
<proteinExistence type="predicted"/>
<dbReference type="SUPFAM" id="SSF56219">
    <property type="entry name" value="DNase I-like"/>
    <property type="match status" value="1"/>
</dbReference>
<evidence type="ECO:0000313" key="4">
    <source>
        <dbReference type="Proteomes" id="UP000499080"/>
    </source>
</evidence>
<dbReference type="GO" id="GO:0003824">
    <property type="term" value="F:catalytic activity"/>
    <property type="evidence" value="ECO:0007669"/>
    <property type="project" value="InterPro"/>
</dbReference>
<reference evidence="2 4" key="1">
    <citation type="journal article" date="2019" name="Sci. Rep.">
        <title>Orb-weaving spider Araneus ventricosus genome elucidates the spidroin gene catalogue.</title>
        <authorList>
            <person name="Kono N."/>
            <person name="Nakamura H."/>
            <person name="Ohtoshi R."/>
            <person name="Moran D.A.P."/>
            <person name="Shinohara A."/>
            <person name="Yoshida Y."/>
            <person name="Fujiwara M."/>
            <person name="Mori M."/>
            <person name="Tomita M."/>
            <person name="Arakawa K."/>
        </authorList>
    </citation>
    <scope>NUCLEOTIDE SEQUENCE [LARGE SCALE GENOMIC DNA]</scope>
</reference>
<evidence type="ECO:0000313" key="2">
    <source>
        <dbReference type="EMBL" id="GBO15244.1"/>
    </source>
</evidence>
<comment type="caution">
    <text evidence="2">The sequence shown here is derived from an EMBL/GenBank/DDBJ whole genome shotgun (WGS) entry which is preliminary data.</text>
</comment>
<dbReference type="Gene3D" id="3.60.10.10">
    <property type="entry name" value="Endonuclease/exonuclease/phosphatase"/>
    <property type="match status" value="2"/>
</dbReference>
<dbReference type="Pfam" id="PF14529">
    <property type="entry name" value="Exo_endo_phos_2"/>
    <property type="match status" value="1"/>
</dbReference>
<name>A0A4Y2UT10_ARAVE</name>
<gene>
    <name evidence="3" type="ORF">AVEN_202767_1</name>
    <name evidence="2" type="ORF">AVEN_273356_1</name>
</gene>
<evidence type="ECO:0000259" key="1">
    <source>
        <dbReference type="Pfam" id="PF14529"/>
    </source>
</evidence>
<dbReference type="Proteomes" id="UP000499080">
    <property type="component" value="Unassembled WGS sequence"/>
</dbReference>
<organism evidence="2 4">
    <name type="scientific">Araneus ventricosus</name>
    <name type="common">Orbweaver spider</name>
    <name type="synonym">Epeira ventricosa</name>
    <dbReference type="NCBI Taxonomy" id="182803"/>
    <lineage>
        <taxon>Eukaryota</taxon>
        <taxon>Metazoa</taxon>
        <taxon>Ecdysozoa</taxon>
        <taxon>Arthropoda</taxon>
        <taxon>Chelicerata</taxon>
        <taxon>Arachnida</taxon>
        <taxon>Araneae</taxon>
        <taxon>Araneomorphae</taxon>
        <taxon>Entelegynae</taxon>
        <taxon>Araneoidea</taxon>
        <taxon>Araneidae</taxon>
        <taxon>Araneus</taxon>
    </lineage>
</organism>
<keyword evidence="4" id="KW-1185">Reference proteome</keyword>
<dbReference type="InterPro" id="IPR036691">
    <property type="entry name" value="Endo/exonu/phosph_ase_sf"/>
</dbReference>
<dbReference type="InterPro" id="IPR005135">
    <property type="entry name" value="Endo/exonuclease/phosphatase"/>
</dbReference>
<evidence type="ECO:0000313" key="3">
    <source>
        <dbReference type="EMBL" id="GBO15250.1"/>
    </source>
</evidence>